<gene>
    <name evidence="7" type="ORF">CFBP7129_26430</name>
</gene>
<comment type="subcellular location">
    <subcellularLocation>
        <location evidence="1">Membrane</location>
        <topology evidence="1">Multi-pass membrane protein</topology>
    </subcellularLocation>
</comment>
<dbReference type="Proteomes" id="UP000298649">
    <property type="component" value="Plasmid pAtCFBP7129a"/>
</dbReference>
<organism evidence="7 8">
    <name type="scientific">Agrobacterium tumefaciens</name>
    <dbReference type="NCBI Taxonomy" id="358"/>
    <lineage>
        <taxon>Bacteria</taxon>
        <taxon>Pseudomonadati</taxon>
        <taxon>Pseudomonadota</taxon>
        <taxon>Alphaproteobacteria</taxon>
        <taxon>Hyphomicrobiales</taxon>
        <taxon>Rhizobiaceae</taxon>
        <taxon>Rhizobium/Agrobacterium group</taxon>
        <taxon>Agrobacterium</taxon>
        <taxon>Agrobacterium tumefaciens complex</taxon>
    </lineage>
</organism>
<evidence type="ECO:0000256" key="2">
    <source>
        <dbReference type="ARBA" id="ARBA00022692"/>
    </source>
</evidence>
<dbReference type="RefSeq" id="WP_137006091.1">
    <property type="nucleotide sequence ID" value="NZ_CP039924.1"/>
</dbReference>
<evidence type="ECO:0000256" key="1">
    <source>
        <dbReference type="ARBA" id="ARBA00004141"/>
    </source>
</evidence>
<dbReference type="GO" id="GO:0016020">
    <property type="term" value="C:membrane"/>
    <property type="evidence" value="ECO:0007669"/>
    <property type="project" value="UniProtKB-SubCell"/>
</dbReference>
<dbReference type="Pfam" id="PF00892">
    <property type="entry name" value="EamA"/>
    <property type="match status" value="1"/>
</dbReference>
<evidence type="ECO:0000313" key="8">
    <source>
        <dbReference type="Proteomes" id="UP000298649"/>
    </source>
</evidence>
<accession>A0A4D7Z168</accession>
<feature type="transmembrane region" description="Helical" evidence="5">
    <location>
        <begin position="118"/>
        <end position="140"/>
    </location>
</feature>
<feature type="transmembrane region" description="Helical" evidence="5">
    <location>
        <begin position="288"/>
        <end position="305"/>
    </location>
</feature>
<keyword evidence="4 5" id="KW-0472">Membrane</keyword>
<evidence type="ECO:0000256" key="4">
    <source>
        <dbReference type="ARBA" id="ARBA00023136"/>
    </source>
</evidence>
<dbReference type="PANTHER" id="PTHR32322">
    <property type="entry name" value="INNER MEMBRANE TRANSPORTER"/>
    <property type="match status" value="1"/>
</dbReference>
<feature type="transmembrane region" description="Helical" evidence="5">
    <location>
        <begin position="32"/>
        <end position="52"/>
    </location>
</feature>
<sequence length="318" mass="33993">MYVGIGAALLAGAMWGITFVAARLVTPYSAFDLAVARNLVFGLLSLLLMVRPEFRPTGISLRDCLMSLLLGFIGYVGIFLSVSFAVVYAGASLPPLVVGLMPVILSVVGNVREKTTSWITLIAPLSLITIGIFFVNLWAVRQVRLGDDPADYLLGAAFSVLALLLWILYGVLNAKVMRRPDAPKALPWTSLHGLGALLGSLPLSVLILQDPAPAISAMTGMDSTASNFLLWAVISGIGGSWIAAWAWSLASRHLPLSLSAQLLVSEVCFGLFYGFIYEKRWPSLEETAGAILMIAGVLITIRVFLRAANGDESAVVNV</sequence>
<dbReference type="EMBL" id="CP039924">
    <property type="protein sequence ID" value="QCL97752.1"/>
    <property type="molecule type" value="Genomic_DNA"/>
</dbReference>
<feature type="transmembrane region" description="Helical" evidence="5">
    <location>
        <begin position="228"/>
        <end position="247"/>
    </location>
</feature>
<dbReference type="PANTHER" id="PTHR32322:SF2">
    <property type="entry name" value="EAMA DOMAIN-CONTAINING PROTEIN"/>
    <property type="match status" value="1"/>
</dbReference>
<feature type="transmembrane region" description="Helical" evidence="5">
    <location>
        <begin position="93"/>
        <end position="111"/>
    </location>
</feature>
<evidence type="ECO:0000256" key="5">
    <source>
        <dbReference type="SAM" id="Phobius"/>
    </source>
</evidence>
<feature type="domain" description="EamA" evidence="6">
    <location>
        <begin position="4"/>
        <end position="136"/>
    </location>
</feature>
<name>A0A4D7Z168_AGRTU</name>
<feature type="transmembrane region" description="Helical" evidence="5">
    <location>
        <begin position="64"/>
        <end position="87"/>
    </location>
</feature>
<keyword evidence="3 5" id="KW-1133">Transmembrane helix</keyword>
<protein>
    <submittedName>
        <fullName evidence="7">DMT family transporter</fullName>
    </submittedName>
</protein>
<reference evidence="7 8" key="1">
    <citation type="submission" date="2019-04" db="EMBL/GenBank/DDBJ databases">
        <title>Complete genome sequence of Agrobacterium tumefaciens CFBP7129.</title>
        <authorList>
            <person name="Haryono M."/>
            <person name="Lin Y.-C."/>
            <person name="Lai E.-M."/>
            <person name="Kuo C.-H."/>
        </authorList>
    </citation>
    <scope>NUCLEOTIDE SEQUENCE [LARGE SCALE GENOMIC DNA]</scope>
    <source>
        <strain evidence="7 8">CFBP7129</strain>
        <plasmid evidence="8">patcfbp7129a</plasmid>
    </source>
</reference>
<evidence type="ECO:0000313" key="7">
    <source>
        <dbReference type="EMBL" id="QCL97752.1"/>
    </source>
</evidence>
<keyword evidence="7" id="KW-0614">Plasmid</keyword>
<dbReference type="AlphaFoldDB" id="A0A4D7Z168"/>
<feature type="transmembrane region" description="Helical" evidence="5">
    <location>
        <begin position="254"/>
        <end position="276"/>
    </location>
</feature>
<evidence type="ECO:0000259" key="6">
    <source>
        <dbReference type="Pfam" id="PF00892"/>
    </source>
</evidence>
<feature type="transmembrane region" description="Helical" evidence="5">
    <location>
        <begin position="152"/>
        <end position="174"/>
    </location>
</feature>
<geneLocation type="plasmid" evidence="8">
    <name>patcfbp7129a</name>
</geneLocation>
<dbReference type="InterPro" id="IPR000620">
    <property type="entry name" value="EamA_dom"/>
</dbReference>
<dbReference type="InterPro" id="IPR050638">
    <property type="entry name" value="AA-Vitamin_Transporters"/>
</dbReference>
<feature type="transmembrane region" description="Helical" evidence="5">
    <location>
        <begin position="186"/>
        <end position="208"/>
    </location>
</feature>
<keyword evidence="2 5" id="KW-0812">Transmembrane</keyword>
<evidence type="ECO:0000256" key="3">
    <source>
        <dbReference type="ARBA" id="ARBA00022989"/>
    </source>
</evidence>
<proteinExistence type="predicted"/>